<dbReference type="Gene3D" id="3.40.630.10">
    <property type="entry name" value="Zn peptidases"/>
    <property type="match status" value="1"/>
</dbReference>
<feature type="binding site" evidence="3">
    <location>
        <position position="209"/>
    </location>
    <ligand>
        <name>Zn(2+)</name>
        <dbReference type="ChEBI" id="CHEBI:29105"/>
        <label>1</label>
    </ligand>
</feature>
<evidence type="ECO:0000313" key="5">
    <source>
        <dbReference type="Proteomes" id="UP000216207"/>
    </source>
</evidence>
<keyword evidence="3" id="KW-0479">Metal-binding</keyword>
<comment type="cofactor">
    <cofactor evidence="3">
        <name>Zn(2+)</name>
        <dbReference type="ChEBI" id="CHEBI:29105"/>
    </cofactor>
    <text evidence="3">Binds 2 Zn(2+) ions per subunit.</text>
</comment>
<comment type="similarity">
    <text evidence="1">Belongs to the peptidase M20 family.</text>
</comment>
<gene>
    <name evidence="4" type="ORF">CHH72_09250</name>
</gene>
<feature type="binding site" evidence="3">
    <location>
        <position position="109"/>
    </location>
    <ligand>
        <name>Zn(2+)</name>
        <dbReference type="ChEBI" id="CHEBI:29105"/>
        <label>2</label>
    </ligand>
</feature>
<evidence type="ECO:0000256" key="3">
    <source>
        <dbReference type="PIRSR" id="PIRSR001235-1"/>
    </source>
</evidence>
<proteinExistence type="inferred from homology"/>
<feature type="binding site" evidence="3">
    <location>
        <position position="98"/>
    </location>
    <ligand>
        <name>Zn(2+)</name>
        <dbReference type="ChEBI" id="CHEBI:29105"/>
        <label>1</label>
    </ligand>
</feature>
<dbReference type="CDD" id="cd03884">
    <property type="entry name" value="M20_bAS"/>
    <property type="match status" value="1"/>
</dbReference>
<sequence length="432" mass="46453">MSFIRQQFNDDASQTKALNGIQPNKLAARLTALSQIGRTKTGGVTRLAYTNEEAHAKRLLTQWGTRIGLTMREDEVGNLIGRLEGTQPDLGAVATGSHIDTVVNGGAFDGALGAVASLCAIESLLEDGKSFPRPLEWIIFVNEEGSRFPTGIYGSQVMMGEFTEADLERYADKDGVTLVDALKNQGFDPHKLAKAHRQHKDFYAFIELHIEQGKRLEKANIPIGVVSGIAGPLWLQGTFKGESDHAGNTPMGMRKDAAVAGAEWLVAIESLPAQFSQTAVATVGQQTVYPNTPNVISGEATLTVDIRDIELTQRNRLVEAIQAAGLEIAAKRGLDFSYQVLTDIAPVPISAFIQETIKTSGEKLGLPTMTLPSGAGHDAMIIGRHVPHTGMIFVPSVDGRSHCPEEFTSLDDCVKGTAVLKDVLAQLLTSIN</sequence>
<evidence type="ECO:0000256" key="2">
    <source>
        <dbReference type="ARBA" id="ARBA00022801"/>
    </source>
</evidence>
<evidence type="ECO:0000256" key="1">
    <source>
        <dbReference type="ARBA" id="ARBA00006153"/>
    </source>
</evidence>
<dbReference type="Proteomes" id="UP000216207">
    <property type="component" value="Unassembled WGS sequence"/>
</dbReference>
<dbReference type="EMBL" id="NPCC01000010">
    <property type="protein sequence ID" value="PAE89201.1"/>
    <property type="molecule type" value="Genomic_DNA"/>
</dbReference>
<dbReference type="InterPro" id="IPR002933">
    <property type="entry name" value="Peptidase_M20"/>
</dbReference>
<dbReference type="PANTHER" id="PTHR32494">
    <property type="entry name" value="ALLANTOATE DEIMINASE-RELATED"/>
    <property type="match status" value="1"/>
</dbReference>
<dbReference type="NCBIfam" id="NF006771">
    <property type="entry name" value="PRK09290.1-5"/>
    <property type="match status" value="1"/>
</dbReference>
<dbReference type="Gene3D" id="3.30.70.360">
    <property type="match status" value="1"/>
</dbReference>
<dbReference type="AlphaFoldDB" id="A0A268P0L3"/>
<dbReference type="SUPFAM" id="SSF53187">
    <property type="entry name" value="Zn-dependent exopeptidases"/>
    <property type="match status" value="1"/>
</dbReference>
<dbReference type="NCBIfam" id="TIGR01879">
    <property type="entry name" value="hydantase"/>
    <property type="match status" value="1"/>
</dbReference>
<dbReference type="OMA" id="IWPHGRW"/>
<dbReference type="InterPro" id="IPR010158">
    <property type="entry name" value="Amidase_Cbmase"/>
</dbReference>
<dbReference type="GO" id="GO:0016813">
    <property type="term" value="F:hydrolase activity, acting on carbon-nitrogen (but not peptide) bonds, in linear amidines"/>
    <property type="evidence" value="ECO:0007669"/>
    <property type="project" value="InterPro"/>
</dbReference>
<dbReference type="PANTHER" id="PTHR32494:SF5">
    <property type="entry name" value="ALLANTOATE AMIDOHYDROLASE"/>
    <property type="match status" value="1"/>
</dbReference>
<keyword evidence="3" id="KW-0862">Zinc</keyword>
<feature type="binding site" evidence="3">
    <location>
        <position position="144"/>
    </location>
    <ligand>
        <name>Zn(2+)</name>
        <dbReference type="ChEBI" id="CHEBI:29105"/>
        <label>2</label>
    </ligand>
</feature>
<dbReference type="InterPro" id="IPR036264">
    <property type="entry name" value="Bact_exopeptidase_dim_dom"/>
</dbReference>
<organism evidence="4 5">
    <name type="scientific">Shouchella clausii</name>
    <name type="common">Alkalihalobacillus clausii</name>
    <dbReference type="NCBI Taxonomy" id="79880"/>
    <lineage>
        <taxon>Bacteria</taxon>
        <taxon>Bacillati</taxon>
        <taxon>Bacillota</taxon>
        <taxon>Bacilli</taxon>
        <taxon>Bacillales</taxon>
        <taxon>Bacillaceae</taxon>
        <taxon>Shouchella</taxon>
    </lineage>
</organism>
<dbReference type="SUPFAM" id="SSF55031">
    <property type="entry name" value="Bacterial exopeptidase dimerisation domain"/>
    <property type="match status" value="1"/>
</dbReference>
<keyword evidence="2 4" id="KW-0378">Hydrolase</keyword>
<accession>A0A268P0L3</accession>
<dbReference type="PIRSF" id="PIRSF001235">
    <property type="entry name" value="Amidase_carbamoylase"/>
    <property type="match status" value="1"/>
</dbReference>
<protein>
    <submittedName>
        <fullName evidence="4">Zn-dependent hydrolase</fullName>
    </submittedName>
</protein>
<feature type="binding site" evidence="3">
    <location>
        <position position="109"/>
    </location>
    <ligand>
        <name>Zn(2+)</name>
        <dbReference type="ChEBI" id="CHEBI:29105"/>
        <label>1</label>
    </ligand>
</feature>
<reference evidence="4 5" key="1">
    <citation type="submission" date="2017-07" db="EMBL/GenBank/DDBJ databases">
        <title>Isolation and whole genome analysis of endospore-forming bacteria from heroin.</title>
        <authorList>
            <person name="Kalinowski J."/>
            <person name="Ahrens B."/>
            <person name="Al-Dilaimi A."/>
            <person name="Winkler A."/>
            <person name="Wibberg D."/>
            <person name="Schleenbecker U."/>
            <person name="Ruckert C."/>
            <person name="Wolfel R."/>
            <person name="Grass G."/>
        </authorList>
    </citation>
    <scope>NUCLEOTIDE SEQUENCE [LARGE SCALE GENOMIC DNA]</scope>
    <source>
        <strain evidence="4 5">7539</strain>
    </source>
</reference>
<dbReference type="GO" id="GO:0046872">
    <property type="term" value="F:metal ion binding"/>
    <property type="evidence" value="ECO:0007669"/>
    <property type="project" value="UniProtKB-KW"/>
</dbReference>
<feature type="binding site" evidence="3">
    <location>
        <position position="402"/>
    </location>
    <ligand>
        <name>Zn(2+)</name>
        <dbReference type="ChEBI" id="CHEBI:29105"/>
        <label>2</label>
    </ligand>
</feature>
<name>A0A268P0L3_SHOCL</name>
<dbReference type="RefSeq" id="WP_011248321.1">
    <property type="nucleotide sequence ID" value="NZ_CP174174.1"/>
</dbReference>
<comment type="caution">
    <text evidence="4">The sequence shown here is derived from an EMBL/GenBank/DDBJ whole genome shotgun (WGS) entry which is preliminary data.</text>
</comment>
<evidence type="ECO:0000313" key="4">
    <source>
        <dbReference type="EMBL" id="PAE89201.1"/>
    </source>
</evidence>
<dbReference type="Pfam" id="PF01546">
    <property type="entry name" value="Peptidase_M20"/>
    <property type="match status" value="1"/>
</dbReference>